<dbReference type="RefSeq" id="WP_091299902.1">
    <property type="nucleotide sequence ID" value="NZ_FNON01000016.1"/>
</dbReference>
<gene>
    <name evidence="1" type="ORF">SAMN05421504_11630</name>
</gene>
<evidence type="ECO:0008006" key="3">
    <source>
        <dbReference type="Google" id="ProtNLM"/>
    </source>
</evidence>
<dbReference type="EMBL" id="FNON01000016">
    <property type="protein sequence ID" value="SDZ42459.1"/>
    <property type="molecule type" value="Genomic_DNA"/>
</dbReference>
<evidence type="ECO:0000313" key="1">
    <source>
        <dbReference type="EMBL" id="SDZ42459.1"/>
    </source>
</evidence>
<protein>
    <recommendedName>
        <fullName evidence="3">Antibiotic biosynthesis monooxygenase</fullName>
    </recommendedName>
</protein>
<organism evidence="1 2">
    <name type="scientific">Amycolatopsis xylanica</name>
    <dbReference type="NCBI Taxonomy" id="589385"/>
    <lineage>
        <taxon>Bacteria</taxon>
        <taxon>Bacillati</taxon>
        <taxon>Actinomycetota</taxon>
        <taxon>Actinomycetes</taxon>
        <taxon>Pseudonocardiales</taxon>
        <taxon>Pseudonocardiaceae</taxon>
        <taxon>Amycolatopsis</taxon>
    </lineage>
</organism>
<dbReference type="STRING" id="589385.SAMN05421504_11630"/>
<name>A0A1H3SZE5_9PSEU</name>
<dbReference type="OrthoDB" id="9182871at2"/>
<accession>A0A1H3SZE5</accession>
<dbReference type="Proteomes" id="UP000199515">
    <property type="component" value="Unassembled WGS sequence"/>
</dbReference>
<evidence type="ECO:0000313" key="2">
    <source>
        <dbReference type="Proteomes" id="UP000199515"/>
    </source>
</evidence>
<keyword evidence="2" id="KW-1185">Reference proteome</keyword>
<reference evidence="1 2" key="1">
    <citation type="submission" date="2016-10" db="EMBL/GenBank/DDBJ databases">
        <authorList>
            <person name="de Groot N.N."/>
        </authorList>
    </citation>
    <scope>NUCLEOTIDE SEQUENCE [LARGE SCALE GENOMIC DNA]</scope>
    <source>
        <strain evidence="1 2">CPCC 202699</strain>
    </source>
</reference>
<dbReference type="AlphaFoldDB" id="A0A1H3SZE5"/>
<sequence>MTFVQLIDYRTTQPEAVDALLTQWIADSGGERTAVRTRVGRDRHDPQHFVEILEFRSHDDAVRNSALPSTNGIHERFVELCTEPPRFVDLDVFREEQL</sequence>
<proteinExistence type="predicted"/>